<dbReference type="InterPro" id="IPR051795">
    <property type="entry name" value="Glycosyl_Hydrlase_43"/>
</dbReference>
<proteinExistence type="inferred from homology"/>
<feature type="active site" description="Proton donor" evidence="4">
    <location>
        <position position="215"/>
    </location>
</feature>
<evidence type="ECO:0000256" key="7">
    <source>
        <dbReference type="SAM" id="SignalP"/>
    </source>
</evidence>
<comment type="caution">
    <text evidence="9">The sequence shown here is derived from an EMBL/GenBank/DDBJ whole genome shotgun (WGS) entry which is preliminary data.</text>
</comment>
<evidence type="ECO:0000313" key="10">
    <source>
        <dbReference type="Proteomes" id="UP000321935"/>
    </source>
</evidence>
<dbReference type="PANTHER" id="PTHR42812:SF5">
    <property type="entry name" value="ENDO-ARABINASE"/>
    <property type="match status" value="1"/>
</dbReference>
<dbReference type="CDD" id="cd08999">
    <property type="entry name" value="GH43_ABN-like"/>
    <property type="match status" value="1"/>
</dbReference>
<dbReference type="Pfam" id="PF17851">
    <property type="entry name" value="GH43_C2"/>
    <property type="match status" value="1"/>
</dbReference>
<evidence type="ECO:0000256" key="6">
    <source>
        <dbReference type="RuleBase" id="RU361187"/>
    </source>
</evidence>
<feature type="signal peptide" evidence="7">
    <location>
        <begin position="1"/>
        <end position="21"/>
    </location>
</feature>
<dbReference type="Gene3D" id="2.60.120.200">
    <property type="match status" value="1"/>
</dbReference>
<dbReference type="InterPro" id="IPR006710">
    <property type="entry name" value="Glyco_hydro_43"/>
</dbReference>
<evidence type="ECO:0000313" key="9">
    <source>
        <dbReference type="EMBL" id="TXE13273.1"/>
    </source>
</evidence>
<evidence type="ECO:0000256" key="1">
    <source>
        <dbReference type="ARBA" id="ARBA00009865"/>
    </source>
</evidence>
<dbReference type="SUPFAM" id="SSF49899">
    <property type="entry name" value="Concanavalin A-like lectins/glucanases"/>
    <property type="match status" value="1"/>
</dbReference>
<feature type="active site" description="Proton acceptor" evidence="4">
    <location>
        <position position="48"/>
    </location>
</feature>
<accession>A0A5C7AZX6</accession>
<protein>
    <submittedName>
        <fullName evidence="9">Family 43 glycosylhydrolase</fullName>
    </submittedName>
</protein>
<feature type="chain" id="PRO_5022660870" evidence="7">
    <location>
        <begin position="22"/>
        <end position="527"/>
    </location>
</feature>
<keyword evidence="7" id="KW-0732">Signal</keyword>
<evidence type="ECO:0000256" key="3">
    <source>
        <dbReference type="ARBA" id="ARBA00023295"/>
    </source>
</evidence>
<dbReference type="OrthoDB" id="9801455at2"/>
<dbReference type="AlphaFoldDB" id="A0A5C7AZX6"/>
<feature type="site" description="Important for catalytic activity, responsible for pKa modulation of the active site Glu and correct orientation of both the proton donor and substrate" evidence="5">
    <location>
        <position position="155"/>
    </location>
</feature>
<dbReference type="PANTHER" id="PTHR42812">
    <property type="entry name" value="BETA-XYLOSIDASE"/>
    <property type="match status" value="1"/>
</dbReference>
<keyword evidence="2 6" id="KW-0378">Hydrolase</keyword>
<dbReference type="PROSITE" id="PS51257">
    <property type="entry name" value="PROKAR_LIPOPROTEIN"/>
    <property type="match status" value="1"/>
</dbReference>
<name>A0A5C7AZX6_9BACT</name>
<dbReference type="Gene3D" id="2.115.10.20">
    <property type="entry name" value="Glycosyl hydrolase domain, family 43"/>
    <property type="match status" value="1"/>
</dbReference>
<dbReference type="GO" id="GO:0004553">
    <property type="term" value="F:hydrolase activity, hydrolyzing O-glycosyl compounds"/>
    <property type="evidence" value="ECO:0007669"/>
    <property type="project" value="InterPro"/>
</dbReference>
<dbReference type="InterPro" id="IPR013320">
    <property type="entry name" value="ConA-like_dom_sf"/>
</dbReference>
<dbReference type="Proteomes" id="UP000321935">
    <property type="component" value="Unassembled WGS sequence"/>
</dbReference>
<dbReference type="RefSeq" id="WP_146915232.1">
    <property type="nucleotide sequence ID" value="NZ_VORW01000002.1"/>
</dbReference>
<evidence type="ECO:0000256" key="2">
    <source>
        <dbReference type="ARBA" id="ARBA00022801"/>
    </source>
</evidence>
<dbReference type="InterPro" id="IPR041542">
    <property type="entry name" value="GH43_C2"/>
</dbReference>
<organism evidence="9 10">
    <name type="scientific">Algoriphagus aquimarinus</name>
    <dbReference type="NCBI Taxonomy" id="237018"/>
    <lineage>
        <taxon>Bacteria</taxon>
        <taxon>Pseudomonadati</taxon>
        <taxon>Bacteroidota</taxon>
        <taxon>Cytophagia</taxon>
        <taxon>Cytophagales</taxon>
        <taxon>Cyclobacteriaceae</taxon>
        <taxon>Algoriphagus</taxon>
    </lineage>
</organism>
<gene>
    <name evidence="9" type="ORF">ESV85_04655</name>
</gene>
<dbReference type="SUPFAM" id="SSF75005">
    <property type="entry name" value="Arabinanase/levansucrase/invertase"/>
    <property type="match status" value="1"/>
</dbReference>
<evidence type="ECO:0000259" key="8">
    <source>
        <dbReference type="Pfam" id="PF17851"/>
    </source>
</evidence>
<dbReference type="EMBL" id="VORW01000002">
    <property type="protein sequence ID" value="TXE13273.1"/>
    <property type="molecule type" value="Genomic_DNA"/>
</dbReference>
<dbReference type="InterPro" id="IPR023296">
    <property type="entry name" value="Glyco_hydro_beta-prop_sf"/>
</dbReference>
<reference evidence="9 10" key="1">
    <citation type="submission" date="2019-08" db="EMBL/GenBank/DDBJ databases">
        <title>Genomes sequence of Algoriphagus aquimarinus ACAM450.</title>
        <authorList>
            <person name="Bowman J.P."/>
        </authorList>
    </citation>
    <scope>NUCLEOTIDE SEQUENCE [LARGE SCALE GENOMIC DNA]</scope>
    <source>
        <strain evidence="9 10">ACAM 450</strain>
    </source>
</reference>
<dbReference type="Pfam" id="PF04616">
    <property type="entry name" value="Glyco_hydro_43"/>
    <property type="match status" value="1"/>
</dbReference>
<keyword evidence="3 6" id="KW-0326">Glycosidase</keyword>
<dbReference type="GO" id="GO:0005975">
    <property type="term" value="P:carbohydrate metabolic process"/>
    <property type="evidence" value="ECO:0007669"/>
    <property type="project" value="InterPro"/>
</dbReference>
<comment type="similarity">
    <text evidence="1 6">Belongs to the glycosyl hydrolase 43 family.</text>
</comment>
<feature type="domain" description="Beta-xylosidase C-terminal Concanavalin A-like" evidence="8">
    <location>
        <begin position="383"/>
        <end position="484"/>
    </location>
</feature>
<evidence type="ECO:0000256" key="4">
    <source>
        <dbReference type="PIRSR" id="PIRSR606710-1"/>
    </source>
</evidence>
<evidence type="ECO:0000256" key="5">
    <source>
        <dbReference type="PIRSR" id="PIRSR606710-2"/>
    </source>
</evidence>
<sequence length="527" mass="60179">MPRFFQIDKLYFLLIASFFFAFGCTTETVQQEEEKTYTNPVIMGDFPDPSIIRVEDTFYAVGTTNDFAPNYPIYESTDLVNWTRIASVFSEPPAWASEDFWAPELFYKEGTFYVYYTTKRKDNGIACIGVATAEDITKGFTDHGIIIEWGEEAIDAYVFQDEDDKLYISWKAYGLTEGRDIEILSSELSADGLSLVGEHWTLTDFTQGWTGAGDEGQSIVKRGEYYYMFYSIGGCCDNKCDYRVMVSRSKDLHEGWEQFPEPILQGGEEWRCPGHGTLVQTADNRDFYMYHSYNATDFEFIGRQGMLDEIVWDEETAWPHFKNGNTPSEEALLPFQNTQQEKITNWEDDSSSDKNLAFWEWDVKVAKPNAKLENGELLILPSHTGVNFLGLRPKMGDYSMVTEVKLSESQNGIGVYSNQEHVLAITTSNSEVQVYKIQEGNKEVLAKESSTGIASIFLKYEARDGRYYKFYWSTDETNWQEMKIGNAEEFDASFIAQWGFSPRAGFIVDGKSTSPAVYSFLKVGYVK</sequence>